<dbReference type="PANTHER" id="PTHR46156">
    <property type="entry name" value="CCCH ZINGC FINGER"/>
    <property type="match status" value="1"/>
</dbReference>
<feature type="zinc finger region" description="C3H1-type" evidence="5">
    <location>
        <begin position="22"/>
        <end position="48"/>
    </location>
</feature>
<reference evidence="7 8" key="1">
    <citation type="journal article" date="2015" name="Genome Biol. Evol.">
        <title>Comparative Genomics of a Bacterivorous Green Alga Reveals Evolutionary Causalities and Consequences of Phago-Mixotrophic Mode of Nutrition.</title>
        <authorList>
            <person name="Burns J.A."/>
            <person name="Paasch A."/>
            <person name="Narechania A."/>
            <person name="Kim E."/>
        </authorList>
    </citation>
    <scope>NUCLEOTIDE SEQUENCE [LARGE SCALE GENOMIC DNA]</scope>
    <source>
        <strain evidence="7 8">PLY_AMNH</strain>
    </source>
</reference>
<dbReference type="EMBL" id="LGRX02013899">
    <property type="protein sequence ID" value="KAK3265473.1"/>
    <property type="molecule type" value="Genomic_DNA"/>
</dbReference>
<evidence type="ECO:0000256" key="3">
    <source>
        <dbReference type="ARBA" id="ARBA00022771"/>
    </source>
</evidence>
<evidence type="ECO:0000313" key="7">
    <source>
        <dbReference type="EMBL" id="KAK3265473.1"/>
    </source>
</evidence>
<dbReference type="Proteomes" id="UP001190700">
    <property type="component" value="Unassembled WGS sequence"/>
</dbReference>
<feature type="domain" description="C3H1-type" evidence="6">
    <location>
        <begin position="49"/>
        <end position="76"/>
    </location>
</feature>
<evidence type="ECO:0000259" key="6">
    <source>
        <dbReference type="PROSITE" id="PS50103"/>
    </source>
</evidence>
<dbReference type="PANTHER" id="PTHR46156:SF1">
    <property type="entry name" value="ZINC FINGER CCCH DOMAIN-CONTAINING PROTEIN 3"/>
    <property type="match status" value="1"/>
</dbReference>
<keyword evidence="2" id="KW-0677">Repeat</keyword>
<dbReference type="InterPro" id="IPR000571">
    <property type="entry name" value="Znf_CCCH"/>
</dbReference>
<comment type="caution">
    <text evidence="7">The sequence shown here is derived from an EMBL/GenBank/DDBJ whole genome shotgun (WGS) entry which is preliminary data.</text>
</comment>
<feature type="zinc finger region" description="C3H1-type" evidence="5">
    <location>
        <begin position="49"/>
        <end position="76"/>
    </location>
</feature>
<evidence type="ECO:0000256" key="5">
    <source>
        <dbReference type="PROSITE-ProRule" id="PRU00723"/>
    </source>
</evidence>
<organism evidence="7 8">
    <name type="scientific">Cymbomonas tetramitiformis</name>
    <dbReference type="NCBI Taxonomy" id="36881"/>
    <lineage>
        <taxon>Eukaryota</taxon>
        <taxon>Viridiplantae</taxon>
        <taxon>Chlorophyta</taxon>
        <taxon>Pyramimonadophyceae</taxon>
        <taxon>Pyramimonadales</taxon>
        <taxon>Pyramimonadaceae</taxon>
        <taxon>Cymbomonas</taxon>
    </lineage>
</organism>
<accession>A0AAE0KYG4</accession>
<name>A0AAE0KYG4_9CHLO</name>
<evidence type="ECO:0000256" key="1">
    <source>
        <dbReference type="ARBA" id="ARBA00022723"/>
    </source>
</evidence>
<dbReference type="GO" id="GO:0005634">
    <property type="term" value="C:nucleus"/>
    <property type="evidence" value="ECO:0007669"/>
    <property type="project" value="TreeGrafter"/>
</dbReference>
<dbReference type="SMART" id="SM00356">
    <property type="entry name" value="ZnF_C3H1"/>
    <property type="match status" value="3"/>
</dbReference>
<protein>
    <recommendedName>
        <fullName evidence="6">C3H1-type domain-containing protein</fullName>
    </recommendedName>
</protein>
<dbReference type="FunFam" id="4.10.1000.10:FF:000022">
    <property type="entry name" value="Zinc finger CCCH domain-containing protein 7"/>
    <property type="match status" value="1"/>
</dbReference>
<evidence type="ECO:0000256" key="4">
    <source>
        <dbReference type="ARBA" id="ARBA00022833"/>
    </source>
</evidence>
<proteinExistence type="predicted"/>
<keyword evidence="4 5" id="KW-0862">Zinc</keyword>
<dbReference type="GO" id="GO:0008270">
    <property type="term" value="F:zinc ion binding"/>
    <property type="evidence" value="ECO:0007669"/>
    <property type="project" value="UniProtKB-KW"/>
</dbReference>
<dbReference type="PROSITE" id="PS50103">
    <property type="entry name" value="ZF_C3H1"/>
    <property type="match status" value="2"/>
</dbReference>
<sequence length="251" mass="27032">MPDVGLQTLLWEVRAVMRQIEPEKMPVCSYFLQGACSVAQCPYLHVNVDPAAPLCQAFLRGYCPKGGHCSNKHSLLCQPYAATGTCPNRARCRMHHPALGTAARRSMQRPNGTRLEERADADGATASCADVQMAAEVTNIFPSFTLKGEAAEGCRPQRTLGHNLVLRVTTYADTWQCKAVIRQAASTEPTAVQGALGNDKDGDASRVRRLARAGCLACVEDVMDAAMPPDCFMQTCLVRAYCAIVPATAAS</sequence>
<evidence type="ECO:0000256" key="2">
    <source>
        <dbReference type="ARBA" id="ARBA00022737"/>
    </source>
</evidence>
<evidence type="ECO:0000313" key="8">
    <source>
        <dbReference type="Proteomes" id="UP001190700"/>
    </source>
</evidence>
<keyword evidence="3 5" id="KW-0863">Zinc-finger</keyword>
<dbReference type="AlphaFoldDB" id="A0AAE0KYG4"/>
<feature type="domain" description="C3H1-type" evidence="6">
    <location>
        <begin position="22"/>
        <end position="48"/>
    </location>
</feature>
<gene>
    <name evidence="7" type="ORF">CYMTET_25847</name>
</gene>
<keyword evidence="1 5" id="KW-0479">Metal-binding</keyword>
<keyword evidence="8" id="KW-1185">Reference proteome</keyword>
<dbReference type="Gene3D" id="4.10.1000.10">
    <property type="entry name" value="Zinc finger, CCCH-type"/>
    <property type="match status" value="2"/>
</dbReference>